<proteinExistence type="predicted"/>
<dbReference type="InterPro" id="IPR037171">
    <property type="entry name" value="NagB/RpiA_transferase-like"/>
</dbReference>
<protein>
    <submittedName>
        <fullName evidence="2">Glucosamine-6-phosphate deaminase</fullName>
    </submittedName>
</protein>
<name>A0A3E5B994_9BACE</name>
<dbReference type="GO" id="GO:0042802">
    <property type="term" value="F:identical protein binding"/>
    <property type="evidence" value="ECO:0007669"/>
    <property type="project" value="TreeGrafter"/>
</dbReference>
<evidence type="ECO:0000313" key="3">
    <source>
        <dbReference type="Proteomes" id="UP000260983"/>
    </source>
</evidence>
<evidence type="ECO:0000313" key="2">
    <source>
        <dbReference type="EMBL" id="RGN34161.1"/>
    </source>
</evidence>
<dbReference type="InterPro" id="IPR006148">
    <property type="entry name" value="Glc/Gal-6P_isomerase"/>
</dbReference>
<reference evidence="2 3" key="1">
    <citation type="submission" date="2018-08" db="EMBL/GenBank/DDBJ databases">
        <title>A genome reference for cultivated species of the human gut microbiota.</title>
        <authorList>
            <person name="Zou Y."/>
            <person name="Xue W."/>
            <person name="Luo G."/>
        </authorList>
    </citation>
    <scope>NUCLEOTIDE SEQUENCE [LARGE SCALE GENOMIC DNA]</scope>
    <source>
        <strain evidence="2 3">OM05-15BH</strain>
    </source>
</reference>
<dbReference type="GO" id="GO:0006046">
    <property type="term" value="P:N-acetylglucosamine catabolic process"/>
    <property type="evidence" value="ECO:0007669"/>
    <property type="project" value="TreeGrafter"/>
</dbReference>
<dbReference type="InterPro" id="IPR004547">
    <property type="entry name" value="Glucosamine6P_isomerase"/>
</dbReference>
<sequence>MMDLIKEFKVDSLKVFVYENRAAMGVSAYELYKQKVLQMMADRKENIRAIYAAAHSQSDFFEALANDREIDFSRIDAFHMDEYMGLGDDAPQNFGNFLKNRIFSKKNFHTVNYVNPSAKDISAECKRYEKLLREAPLDIVSLGIGENGHIAFNDPHEARFYDPQWVRETSLDVVCRQQQVNDKEFSHLDEVPETALTLTIPALMSCTTVIGVVPDIRKAKAVYETLNGPVSEACPASILRIHNDATLFIDKDAASLLAI</sequence>
<organism evidence="2 3">
    <name type="scientific">Bacteroides oleiciplenus</name>
    <dbReference type="NCBI Taxonomy" id="626931"/>
    <lineage>
        <taxon>Bacteria</taxon>
        <taxon>Pseudomonadati</taxon>
        <taxon>Bacteroidota</taxon>
        <taxon>Bacteroidia</taxon>
        <taxon>Bacteroidales</taxon>
        <taxon>Bacteroidaceae</taxon>
        <taxon>Bacteroides</taxon>
    </lineage>
</organism>
<dbReference type="EMBL" id="QSUL01000009">
    <property type="protein sequence ID" value="RGN34161.1"/>
    <property type="molecule type" value="Genomic_DNA"/>
</dbReference>
<dbReference type="GO" id="GO:0019262">
    <property type="term" value="P:N-acetylneuraminate catabolic process"/>
    <property type="evidence" value="ECO:0007669"/>
    <property type="project" value="TreeGrafter"/>
</dbReference>
<dbReference type="SUPFAM" id="SSF100950">
    <property type="entry name" value="NagB/RpiA/CoA transferase-like"/>
    <property type="match status" value="1"/>
</dbReference>
<dbReference type="Proteomes" id="UP000260983">
    <property type="component" value="Unassembled WGS sequence"/>
</dbReference>
<comment type="caution">
    <text evidence="2">The sequence shown here is derived from an EMBL/GenBank/DDBJ whole genome shotgun (WGS) entry which is preliminary data.</text>
</comment>
<dbReference type="GO" id="GO:0005737">
    <property type="term" value="C:cytoplasm"/>
    <property type="evidence" value="ECO:0007669"/>
    <property type="project" value="TreeGrafter"/>
</dbReference>
<dbReference type="AlphaFoldDB" id="A0A3E5B994"/>
<gene>
    <name evidence="2" type="ORF">DXB65_13740</name>
</gene>
<dbReference type="Gene3D" id="3.40.50.1360">
    <property type="match status" value="1"/>
</dbReference>
<evidence type="ECO:0000259" key="1">
    <source>
        <dbReference type="Pfam" id="PF01182"/>
    </source>
</evidence>
<dbReference type="RefSeq" id="WP_009132632.1">
    <property type="nucleotide sequence ID" value="NZ_CABKRN010000007.1"/>
</dbReference>
<dbReference type="GO" id="GO:0005975">
    <property type="term" value="P:carbohydrate metabolic process"/>
    <property type="evidence" value="ECO:0007669"/>
    <property type="project" value="InterPro"/>
</dbReference>
<dbReference type="Pfam" id="PF01182">
    <property type="entry name" value="Glucosamine_iso"/>
    <property type="match status" value="1"/>
</dbReference>
<dbReference type="PANTHER" id="PTHR11280">
    <property type="entry name" value="GLUCOSAMINE-6-PHOSPHATE ISOMERASE"/>
    <property type="match status" value="1"/>
</dbReference>
<feature type="domain" description="Glucosamine/galactosamine-6-phosphate isomerase" evidence="1">
    <location>
        <begin position="57"/>
        <end position="245"/>
    </location>
</feature>
<dbReference type="PANTHER" id="PTHR11280:SF6">
    <property type="entry name" value="GLUCOSAMINE-6-PHOSPHATE ISOMERASE NAGB"/>
    <property type="match status" value="1"/>
</dbReference>
<accession>A0A3E5B994</accession>
<dbReference type="CDD" id="cd01399">
    <property type="entry name" value="GlcN6P_deaminase"/>
    <property type="match status" value="1"/>
</dbReference>
<dbReference type="GO" id="GO:0004342">
    <property type="term" value="F:glucosamine-6-phosphate deaminase activity"/>
    <property type="evidence" value="ECO:0007669"/>
    <property type="project" value="InterPro"/>
</dbReference>
<dbReference type="GO" id="GO:0006043">
    <property type="term" value="P:glucosamine catabolic process"/>
    <property type="evidence" value="ECO:0007669"/>
    <property type="project" value="TreeGrafter"/>
</dbReference>